<feature type="transmembrane region" description="Helical" evidence="1">
    <location>
        <begin position="85"/>
        <end position="107"/>
    </location>
</feature>
<dbReference type="RefSeq" id="WP_069910646.1">
    <property type="nucleotide sequence ID" value="NZ_LAJE02000230.1"/>
</dbReference>
<gene>
    <name evidence="2" type="ORF">VW23_022850</name>
</gene>
<proteinExistence type="predicted"/>
<dbReference type="EMBL" id="LAJE02000230">
    <property type="protein sequence ID" value="OEO30133.1"/>
    <property type="molecule type" value="Genomic_DNA"/>
</dbReference>
<accession>A0A1E5XNF5</accession>
<feature type="transmembrane region" description="Helical" evidence="1">
    <location>
        <begin position="21"/>
        <end position="40"/>
    </location>
</feature>
<dbReference type="Pfam" id="PF05656">
    <property type="entry name" value="DUF805"/>
    <property type="match status" value="1"/>
</dbReference>
<keyword evidence="1" id="KW-0472">Membrane</keyword>
<organism evidence="2 3">
    <name type="scientific">Devosia insulae DS-56</name>
    <dbReference type="NCBI Taxonomy" id="1116389"/>
    <lineage>
        <taxon>Bacteria</taxon>
        <taxon>Pseudomonadati</taxon>
        <taxon>Pseudomonadota</taxon>
        <taxon>Alphaproteobacteria</taxon>
        <taxon>Hyphomicrobiales</taxon>
        <taxon>Devosiaceae</taxon>
        <taxon>Devosia</taxon>
    </lineage>
</organism>
<comment type="caution">
    <text evidence="2">The sequence shown here is derived from an EMBL/GenBank/DDBJ whole genome shotgun (WGS) entry which is preliminary data.</text>
</comment>
<dbReference type="PANTHER" id="PTHR34980:SF2">
    <property type="entry name" value="INNER MEMBRANE PROTEIN YHAH-RELATED"/>
    <property type="match status" value="1"/>
</dbReference>
<dbReference type="PANTHER" id="PTHR34980">
    <property type="entry name" value="INNER MEMBRANE PROTEIN-RELATED-RELATED"/>
    <property type="match status" value="1"/>
</dbReference>
<evidence type="ECO:0000313" key="2">
    <source>
        <dbReference type="EMBL" id="OEO30133.1"/>
    </source>
</evidence>
<evidence type="ECO:0000256" key="1">
    <source>
        <dbReference type="SAM" id="Phobius"/>
    </source>
</evidence>
<dbReference type="InterPro" id="IPR008523">
    <property type="entry name" value="DUF805"/>
</dbReference>
<dbReference type="OrthoDB" id="9812349at2"/>
<reference evidence="2 3" key="1">
    <citation type="journal article" date="2015" name="Genome Announc.">
        <title>Genome Assemblies of Three Soil-Associated Devosia species: D. insulae, D. limi, and D. soli.</title>
        <authorList>
            <person name="Hassan Y.I."/>
            <person name="Lepp D."/>
            <person name="Zhou T."/>
        </authorList>
    </citation>
    <scope>NUCLEOTIDE SEQUENCE [LARGE SCALE GENOMIC DNA]</scope>
    <source>
        <strain evidence="2 3">DS-56</strain>
    </source>
</reference>
<sequence length="162" mass="18453">MFGYFDTMLRYFELAGRSSRTQYWVYMLVSVLLTVGAVWVDMAVLGYRSRDISSFGPLTMFCIFIHVVPNITVTVRRLHDSGRSGWWYWICLVPIIGGFWLLALMFFGPAGYGANDYGDDPRETSWTAPRTKAVPLSRAQAFVADMDARRRARGPWSPSSET</sequence>
<name>A0A1E5XNF5_9HYPH</name>
<dbReference type="Proteomes" id="UP000095463">
    <property type="component" value="Unassembled WGS sequence"/>
</dbReference>
<protein>
    <recommendedName>
        <fullName evidence="4">DUF805 domain-containing protein</fullName>
    </recommendedName>
</protein>
<evidence type="ECO:0000313" key="3">
    <source>
        <dbReference type="Proteomes" id="UP000095463"/>
    </source>
</evidence>
<keyword evidence="1" id="KW-1133">Transmembrane helix</keyword>
<keyword evidence="1" id="KW-0812">Transmembrane</keyword>
<evidence type="ECO:0008006" key="4">
    <source>
        <dbReference type="Google" id="ProtNLM"/>
    </source>
</evidence>
<keyword evidence="3" id="KW-1185">Reference proteome</keyword>
<dbReference type="GO" id="GO:0005886">
    <property type="term" value="C:plasma membrane"/>
    <property type="evidence" value="ECO:0007669"/>
    <property type="project" value="TreeGrafter"/>
</dbReference>
<dbReference type="AlphaFoldDB" id="A0A1E5XNF5"/>
<feature type="transmembrane region" description="Helical" evidence="1">
    <location>
        <begin position="52"/>
        <end position="73"/>
    </location>
</feature>